<dbReference type="InterPro" id="IPR015422">
    <property type="entry name" value="PyrdxlP-dep_Trfase_small"/>
</dbReference>
<keyword evidence="3 6" id="KW-0032">Aminotransferase</keyword>
<dbReference type="GO" id="GO:0008483">
    <property type="term" value="F:transaminase activity"/>
    <property type="evidence" value="ECO:0007669"/>
    <property type="project" value="UniProtKB-KW"/>
</dbReference>
<dbReference type="Proteomes" id="UP001321804">
    <property type="component" value="Chromosome"/>
</dbReference>
<evidence type="ECO:0000256" key="2">
    <source>
        <dbReference type="ARBA" id="ARBA00007441"/>
    </source>
</evidence>
<dbReference type="SUPFAM" id="SSF53383">
    <property type="entry name" value="PLP-dependent transferases"/>
    <property type="match status" value="1"/>
</dbReference>
<dbReference type="Gene3D" id="3.90.1150.10">
    <property type="entry name" value="Aspartate Aminotransferase, domain 1"/>
    <property type="match status" value="1"/>
</dbReference>
<dbReference type="InterPro" id="IPR050596">
    <property type="entry name" value="AspAT/PAT-like"/>
</dbReference>
<evidence type="ECO:0000256" key="3">
    <source>
        <dbReference type="ARBA" id="ARBA00022576"/>
    </source>
</evidence>
<dbReference type="EMBL" id="AP026801">
    <property type="protein sequence ID" value="BDR57399.1"/>
    <property type="molecule type" value="Genomic_DNA"/>
</dbReference>
<dbReference type="PANTHER" id="PTHR46383">
    <property type="entry name" value="ASPARTATE AMINOTRANSFERASE"/>
    <property type="match status" value="1"/>
</dbReference>
<dbReference type="RefSeq" id="WP_317696466.1">
    <property type="nucleotide sequence ID" value="NZ_AP026801.1"/>
</dbReference>
<comment type="cofactor">
    <cofactor evidence="1 6">
        <name>pyridoxal 5'-phosphate</name>
        <dbReference type="ChEBI" id="CHEBI:597326"/>
    </cofactor>
</comment>
<dbReference type="InterPro" id="IPR015421">
    <property type="entry name" value="PyrdxlP-dep_Trfase_major"/>
</dbReference>
<dbReference type="PANTHER" id="PTHR46383:SF4">
    <property type="entry name" value="AMINOTRANSFERASE"/>
    <property type="match status" value="1"/>
</dbReference>
<dbReference type="Gene3D" id="3.40.640.10">
    <property type="entry name" value="Type I PLP-dependent aspartate aminotransferase-like (Major domain)"/>
    <property type="match status" value="1"/>
</dbReference>
<evidence type="ECO:0000256" key="5">
    <source>
        <dbReference type="ARBA" id="ARBA00022898"/>
    </source>
</evidence>
<dbReference type="GO" id="GO:0030170">
    <property type="term" value="F:pyridoxal phosphate binding"/>
    <property type="evidence" value="ECO:0007669"/>
    <property type="project" value="InterPro"/>
</dbReference>
<keyword evidence="5" id="KW-0663">Pyridoxal phosphate</keyword>
<evidence type="ECO:0000259" key="7">
    <source>
        <dbReference type="Pfam" id="PF00155"/>
    </source>
</evidence>
<dbReference type="Pfam" id="PF00155">
    <property type="entry name" value="Aminotran_1_2"/>
    <property type="match status" value="1"/>
</dbReference>
<dbReference type="InterPro" id="IPR004838">
    <property type="entry name" value="NHTrfase_class1_PyrdxlP-BS"/>
</dbReference>
<comment type="similarity">
    <text evidence="2 6">Belongs to the class-I pyridoxal-phosphate-dependent aminotransferase family.</text>
</comment>
<protein>
    <recommendedName>
        <fullName evidence="6">Aminotransferase</fullName>
        <ecNumber evidence="6">2.6.1.-</ecNumber>
    </recommendedName>
</protein>
<gene>
    <name evidence="8" type="primary">araT</name>
    <name evidence="8" type="ORF">KIMC2_19610</name>
</gene>
<dbReference type="EC" id="2.6.1.-" evidence="6"/>
<reference evidence="8 9" key="1">
    <citation type="journal article" date="2023" name="Microbiol. Spectr.">
        <title>Symbiosis of Carpenter Bees with Uncharacterized Lactic Acid Bacteria Showing NAD Auxotrophy.</title>
        <authorList>
            <person name="Kawasaki S."/>
            <person name="Ozawa K."/>
            <person name="Mori T."/>
            <person name="Yamamoto A."/>
            <person name="Ito M."/>
            <person name="Ohkuma M."/>
            <person name="Sakamoto M."/>
            <person name="Matsutani M."/>
        </authorList>
    </citation>
    <scope>NUCLEOTIDE SEQUENCE [LARGE SCALE GENOMIC DNA]</scope>
    <source>
        <strain evidence="8 9">KimC2</strain>
    </source>
</reference>
<accession>A0AAU9D129</accession>
<sequence>MTNPLLGKMNRRLADIKPSDIRAFDEKVSPVPGMLKLTLGEPDFNTPEHIKEAGIKAIKNNMSHYAPSNGTQGLKEAAADFINKHYNLHYTPDETIITVGATESLYTVFASIINEGDEVLVPTPTFPLYFADISVSGGKPIFIDTSHNGFVVTPELLDQAFKSHSNVKAIMLNYPSNPTGVTYTREEVKEIADYLKDKDIFVIADEIYAEITYGEAHTSIAEFLPEKTILINGVSKSHAMTGWRIGTINAPAEITRELGKIHQFTVTAAGTMNMAAAEEAFKNGYDDGAEMKKEYEKRRDYLVDSMAQLGFECAKPSGAFYLFVKIPDGMEQDSFKLCYDMADRVKLALIPGASFGPGGEGYVRLSYAASMEDLKEAVKRLTEYKKMILG</sequence>
<keyword evidence="9" id="KW-1185">Reference proteome</keyword>
<dbReference type="InterPro" id="IPR004839">
    <property type="entry name" value="Aminotransferase_I/II_large"/>
</dbReference>
<dbReference type="InterPro" id="IPR015424">
    <property type="entry name" value="PyrdxlP-dep_Trfase"/>
</dbReference>
<keyword evidence="4 6" id="KW-0808">Transferase</keyword>
<dbReference type="PROSITE" id="PS00105">
    <property type="entry name" value="AA_TRANSFER_CLASS_1"/>
    <property type="match status" value="1"/>
</dbReference>
<dbReference type="AlphaFoldDB" id="A0AAU9D129"/>
<evidence type="ECO:0000313" key="9">
    <source>
        <dbReference type="Proteomes" id="UP001321804"/>
    </source>
</evidence>
<evidence type="ECO:0000256" key="6">
    <source>
        <dbReference type="RuleBase" id="RU000481"/>
    </source>
</evidence>
<evidence type="ECO:0000313" key="8">
    <source>
        <dbReference type="EMBL" id="BDR57399.1"/>
    </source>
</evidence>
<proteinExistence type="inferred from homology"/>
<dbReference type="CDD" id="cd00609">
    <property type="entry name" value="AAT_like"/>
    <property type="match status" value="1"/>
</dbReference>
<evidence type="ECO:0000256" key="4">
    <source>
        <dbReference type="ARBA" id="ARBA00022679"/>
    </source>
</evidence>
<feature type="domain" description="Aminotransferase class I/classII large" evidence="7">
    <location>
        <begin position="34"/>
        <end position="381"/>
    </location>
</feature>
<dbReference type="KEGG" id="xak:KIMC2_19610"/>
<dbReference type="GO" id="GO:0006520">
    <property type="term" value="P:amino acid metabolic process"/>
    <property type="evidence" value="ECO:0007669"/>
    <property type="project" value="InterPro"/>
</dbReference>
<evidence type="ECO:0000256" key="1">
    <source>
        <dbReference type="ARBA" id="ARBA00001933"/>
    </source>
</evidence>
<name>A0AAU9D129_9LACO</name>
<organism evidence="8 9">
    <name type="scientific">Xylocopilactobacillus apis</name>
    <dbReference type="NCBI Taxonomy" id="2932183"/>
    <lineage>
        <taxon>Bacteria</taxon>
        <taxon>Bacillati</taxon>
        <taxon>Bacillota</taxon>
        <taxon>Bacilli</taxon>
        <taxon>Lactobacillales</taxon>
        <taxon>Lactobacillaceae</taxon>
        <taxon>Xylocopilactobacillus</taxon>
    </lineage>
</organism>